<evidence type="ECO:0000313" key="4">
    <source>
        <dbReference type="EMBL" id="PNC17208.1"/>
    </source>
</evidence>
<dbReference type="EMBL" id="PJKA01000013">
    <property type="protein sequence ID" value="PNC17208.1"/>
    <property type="molecule type" value="Genomic_DNA"/>
</dbReference>
<organism evidence="4 5">
    <name type="scientific">Akkermansia muciniphila</name>
    <dbReference type="NCBI Taxonomy" id="239935"/>
    <lineage>
        <taxon>Bacteria</taxon>
        <taxon>Pseudomonadati</taxon>
        <taxon>Verrucomicrobiota</taxon>
        <taxon>Verrucomicrobiia</taxon>
        <taxon>Verrucomicrobiales</taxon>
        <taxon>Akkermansiaceae</taxon>
        <taxon>Akkermansia</taxon>
    </lineage>
</organism>
<dbReference type="GO" id="GO:0008233">
    <property type="term" value="F:peptidase activity"/>
    <property type="evidence" value="ECO:0007669"/>
    <property type="project" value="UniProtKB-KW"/>
</dbReference>
<comment type="similarity">
    <text evidence="3">Belongs to the peptidase U32 family.</text>
</comment>
<dbReference type="InterPro" id="IPR001539">
    <property type="entry name" value="Peptidase_U32"/>
</dbReference>
<name>A0A2N8HBI3_9BACT</name>
<evidence type="ECO:0000313" key="5">
    <source>
        <dbReference type="Proteomes" id="UP000236000"/>
    </source>
</evidence>
<evidence type="ECO:0000256" key="3">
    <source>
        <dbReference type="ARBA" id="ARBA00038374"/>
    </source>
</evidence>
<keyword evidence="2" id="KW-0378">Hydrolase</keyword>
<dbReference type="PANTHER" id="PTHR30217">
    <property type="entry name" value="PEPTIDASE U32 FAMILY"/>
    <property type="match status" value="1"/>
</dbReference>
<dbReference type="RefSeq" id="WP_102715538.1">
    <property type="nucleotide sequence ID" value="NZ_PJKA01000013.1"/>
</dbReference>
<dbReference type="PANTHER" id="PTHR30217:SF6">
    <property type="entry name" value="TRNA HYDROXYLATION PROTEIN P"/>
    <property type="match status" value="1"/>
</dbReference>
<proteinExistence type="inferred from homology"/>
<dbReference type="Proteomes" id="UP000236000">
    <property type="component" value="Unassembled WGS sequence"/>
</dbReference>
<keyword evidence="1 4" id="KW-0645">Protease</keyword>
<gene>
    <name evidence="4" type="ORF">CXU22_11350</name>
</gene>
<evidence type="ECO:0000256" key="1">
    <source>
        <dbReference type="ARBA" id="ARBA00022670"/>
    </source>
</evidence>
<sequence>MPVQSRIEIMAPAGSFESLAAALQGGADSVYFGVGKLNMRSRATANFSEEDLPEIVARCHEAGAKAYLTLNIIVYDEELEAVHALCAAARKAGVDAVIASDLAVIAHARSIGLEVHMSVQANVCNMASVRFYAQYADVVVLARELTLAQIRHIIESIRKEGIKGPSGDLLRVEIFAHGALCVAVSGKCHMSLAAYNSSANRGACFQNCRRAYRVTDEETGNELVIDNKYVMSPRDLCTVPVLDQLLDAGVSVLKLEGRGRSSDYVRTVTSVYREAAQACLDGTFSAVRAEAWMKRLESVFNRGFWQGGYYLGVKWGEWSGSANSRAALLKIHIAKVENFYKKNGVAALYLEAGGLSAGQTILIAGPTTGAVRVEVESMRRETAAGMEPVDAAQKGETVYLAVPEQVRRRDKVYLLRPRTLEDS</sequence>
<evidence type="ECO:0000256" key="2">
    <source>
        <dbReference type="ARBA" id="ARBA00022801"/>
    </source>
</evidence>
<accession>A0A2N8HBI3</accession>
<reference evidence="4 5" key="1">
    <citation type="journal article" date="2017" name="BMC Genomics">
        <title>Genome sequencing of 39 Akkermansia muciniphila isolates reveals its population structure, genomic and functional diverisity, and global distribution in mammalian gut microbiotas.</title>
        <authorList>
            <person name="Guo X."/>
            <person name="Li S."/>
            <person name="Zhang J."/>
            <person name="Wu F."/>
            <person name="Li X."/>
            <person name="Wu D."/>
            <person name="Zhang M."/>
            <person name="Ou Z."/>
            <person name="Jie Z."/>
            <person name="Yan Q."/>
            <person name="Li P."/>
            <person name="Yi J."/>
            <person name="Peng Y."/>
        </authorList>
    </citation>
    <scope>NUCLEOTIDE SEQUENCE [LARGE SCALE GENOMIC DNA]</scope>
    <source>
        <strain evidence="4 5">GP24</strain>
    </source>
</reference>
<dbReference type="GO" id="GO:0006508">
    <property type="term" value="P:proteolysis"/>
    <property type="evidence" value="ECO:0007669"/>
    <property type="project" value="UniProtKB-KW"/>
</dbReference>
<dbReference type="OrthoDB" id="9807498at2"/>
<protein>
    <submittedName>
        <fullName evidence="4">Collagenase-like protease</fullName>
    </submittedName>
</protein>
<dbReference type="PROSITE" id="PS01276">
    <property type="entry name" value="PEPTIDASE_U32"/>
    <property type="match status" value="1"/>
</dbReference>
<comment type="caution">
    <text evidence="4">The sequence shown here is derived from an EMBL/GenBank/DDBJ whole genome shotgun (WGS) entry which is preliminary data.</text>
</comment>
<dbReference type="Pfam" id="PF01136">
    <property type="entry name" value="Peptidase_U32"/>
    <property type="match status" value="1"/>
</dbReference>
<dbReference type="AlphaFoldDB" id="A0A2N8HBI3"/>
<dbReference type="InterPro" id="IPR051454">
    <property type="entry name" value="RNA/ubiquinone_mod_enzymes"/>
</dbReference>